<dbReference type="InterPro" id="IPR011990">
    <property type="entry name" value="TPR-like_helical_dom_sf"/>
</dbReference>
<dbReference type="InterPro" id="IPR033985">
    <property type="entry name" value="SusD-like_N"/>
</dbReference>
<comment type="subcellular location">
    <subcellularLocation>
        <location evidence="1">Cell outer membrane</location>
    </subcellularLocation>
</comment>
<dbReference type="Pfam" id="PF07980">
    <property type="entry name" value="SusD_RagB"/>
    <property type="match status" value="1"/>
</dbReference>
<dbReference type="PROSITE" id="PS51257">
    <property type="entry name" value="PROKAR_LIPOPROTEIN"/>
    <property type="match status" value="1"/>
</dbReference>
<feature type="domain" description="RagB/SusD" evidence="7">
    <location>
        <begin position="374"/>
        <end position="529"/>
    </location>
</feature>
<evidence type="ECO:0000256" key="1">
    <source>
        <dbReference type="ARBA" id="ARBA00004442"/>
    </source>
</evidence>
<dbReference type="Proteomes" id="UP000248688">
    <property type="component" value="Chromosome"/>
</dbReference>
<evidence type="ECO:0000256" key="5">
    <source>
        <dbReference type="ARBA" id="ARBA00023237"/>
    </source>
</evidence>
<feature type="domain" description="SusD-like N-terminal" evidence="8">
    <location>
        <begin position="97"/>
        <end position="244"/>
    </location>
</feature>
<name>A0A2Z4INK8_9BACT</name>
<evidence type="ECO:0000313" key="9">
    <source>
        <dbReference type="EMBL" id="AWW32339.1"/>
    </source>
</evidence>
<feature type="chain" id="PRO_5016433598" evidence="6">
    <location>
        <begin position="23"/>
        <end position="529"/>
    </location>
</feature>
<evidence type="ECO:0000256" key="3">
    <source>
        <dbReference type="ARBA" id="ARBA00022729"/>
    </source>
</evidence>
<dbReference type="Gene3D" id="1.10.3780.10">
    <property type="entry name" value="SusD-like"/>
    <property type="match status" value="1"/>
</dbReference>
<organism evidence="9 10">
    <name type="scientific">Echinicola strongylocentroti</name>
    <dbReference type="NCBI Taxonomy" id="1795355"/>
    <lineage>
        <taxon>Bacteria</taxon>
        <taxon>Pseudomonadati</taxon>
        <taxon>Bacteroidota</taxon>
        <taxon>Cytophagia</taxon>
        <taxon>Cytophagales</taxon>
        <taxon>Cyclobacteriaceae</taxon>
        <taxon>Echinicola</taxon>
    </lineage>
</organism>
<dbReference type="RefSeq" id="WP_112785712.1">
    <property type="nucleotide sequence ID" value="NZ_CP030041.1"/>
</dbReference>
<evidence type="ECO:0000259" key="7">
    <source>
        <dbReference type="Pfam" id="PF07980"/>
    </source>
</evidence>
<dbReference type="Gene3D" id="1.25.40.390">
    <property type="match status" value="1"/>
</dbReference>
<gene>
    <name evidence="9" type="ORF">DN752_20560</name>
</gene>
<dbReference type="GO" id="GO:0009279">
    <property type="term" value="C:cell outer membrane"/>
    <property type="evidence" value="ECO:0007669"/>
    <property type="project" value="UniProtKB-SubCell"/>
</dbReference>
<evidence type="ECO:0000256" key="4">
    <source>
        <dbReference type="ARBA" id="ARBA00023136"/>
    </source>
</evidence>
<comment type="similarity">
    <text evidence="2">Belongs to the SusD family.</text>
</comment>
<evidence type="ECO:0000313" key="10">
    <source>
        <dbReference type="Proteomes" id="UP000248688"/>
    </source>
</evidence>
<proteinExistence type="inferred from homology"/>
<dbReference type="KEGG" id="est:DN752_20560"/>
<dbReference type="OrthoDB" id="5694214at2"/>
<keyword evidence="5" id="KW-0998">Cell outer membrane</keyword>
<dbReference type="SUPFAM" id="SSF48452">
    <property type="entry name" value="TPR-like"/>
    <property type="match status" value="1"/>
</dbReference>
<reference evidence="9 10" key="1">
    <citation type="submission" date="2018-06" db="EMBL/GenBank/DDBJ databases">
        <title>Echinicola strongylocentroti sp. nov., isolated from a sea urchin Strongylocentrotus intermedius.</title>
        <authorList>
            <person name="Bae S.S."/>
        </authorList>
    </citation>
    <scope>NUCLEOTIDE SEQUENCE [LARGE SCALE GENOMIC DNA]</scope>
    <source>
        <strain evidence="9 10">MEBiC08714</strain>
    </source>
</reference>
<dbReference type="CDD" id="cd08977">
    <property type="entry name" value="SusD"/>
    <property type="match status" value="1"/>
</dbReference>
<dbReference type="InterPro" id="IPR012944">
    <property type="entry name" value="SusD_RagB_dom"/>
</dbReference>
<evidence type="ECO:0000259" key="8">
    <source>
        <dbReference type="Pfam" id="PF14322"/>
    </source>
</evidence>
<dbReference type="EMBL" id="CP030041">
    <property type="protein sequence ID" value="AWW32339.1"/>
    <property type="molecule type" value="Genomic_DNA"/>
</dbReference>
<keyword evidence="3 6" id="KW-0732">Signal</keyword>
<feature type="signal peptide" evidence="6">
    <location>
        <begin position="1"/>
        <end position="22"/>
    </location>
</feature>
<protein>
    <submittedName>
        <fullName evidence="9">RagB/SusD family nutrient uptake outer membrane protein</fullName>
    </submittedName>
</protein>
<dbReference type="Gene3D" id="1.25.40.10">
    <property type="entry name" value="Tetratricopeptide repeat domain"/>
    <property type="match status" value="1"/>
</dbReference>
<evidence type="ECO:0000256" key="2">
    <source>
        <dbReference type="ARBA" id="ARBA00006275"/>
    </source>
</evidence>
<sequence length="529" mass="59385">MKLNWIYKMTMMLGLFSAASCTDLDLAPYNEVTSIQVYEDFDNYKAVLAKLYAGLAVSGQQGPSGKPDISGLDEGASTYIRAYWKLQELPTDEAIIAWNDQGLPQLNTSEWTSENNFIAAMYYRIFYQISLANEFIRETSDEKMASRGISEADQETGRIYRAEAKFLRALSYFHALDMYGNVPFVTESDAVGAFFPEQTNRGDLFAYIESELMEILPTLVDARQNEYARADKAAAWMLLSKLYLNAEVYIGEGHFDEALTYLNEIIDSGYSLEQDYNQLFLADNHLCRDELIFSVAFDGVNTTTFGGTTFLVNAAVGGTMDREEFGIPGGWQGLRTRPEIVALYPVTDGSTDARASFHTDEQSLDIEDVAIFQNGYAVKKYKNVTRDGQRGSSPGTDIVDTDFPMFRLGDVYLMYAEAVLRGGSGGSQAQALAYINMLRERAYGDASGNITAGDLTLDFILDERARELKWEAHRRTDLIRYDRFTGDDYTWQWKGGVFEGSSVESFRKLYPLPVADLTANPQLKQNDGY</sequence>
<dbReference type="Pfam" id="PF14322">
    <property type="entry name" value="SusD-like_3"/>
    <property type="match status" value="1"/>
</dbReference>
<dbReference type="AlphaFoldDB" id="A0A2Z4INK8"/>
<accession>A0A2Z4INK8</accession>
<keyword evidence="10" id="KW-1185">Reference proteome</keyword>
<keyword evidence="4" id="KW-0472">Membrane</keyword>
<evidence type="ECO:0000256" key="6">
    <source>
        <dbReference type="SAM" id="SignalP"/>
    </source>
</evidence>